<dbReference type="EC" id="3.6.1.55" evidence="12"/>
<evidence type="ECO:0000256" key="3">
    <source>
        <dbReference type="ARBA" id="ARBA00022457"/>
    </source>
</evidence>
<accession>A0A2T4IFU9</accession>
<dbReference type="PANTHER" id="PTHR47707">
    <property type="entry name" value="8-OXO-DGTP DIPHOSPHATASE"/>
    <property type="match status" value="1"/>
</dbReference>
<dbReference type="PROSITE" id="PS00893">
    <property type="entry name" value="NUDIX_BOX"/>
    <property type="match status" value="1"/>
</dbReference>
<comment type="catalytic activity">
    <reaction evidence="10">
        <text>8-oxo-dGTP + H2O = 8-oxo-dGMP + diphosphate + H(+)</text>
        <dbReference type="Rhea" id="RHEA:31575"/>
        <dbReference type="ChEBI" id="CHEBI:15377"/>
        <dbReference type="ChEBI" id="CHEBI:15378"/>
        <dbReference type="ChEBI" id="CHEBI:33019"/>
        <dbReference type="ChEBI" id="CHEBI:63224"/>
        <dbReference type="ChEBI" id="CHEBI:77896"/>
        <dbReference type="EC" id="3.6.1.55"/>
    </reaction>
</comment>
<dbReference type="Pfam" id="PF02581">
    <property type="entry name" value="TMP-TENI"/>
    <property type="match status" value="1"/>
</dbReference>
<feature type="domain" description="Nudix hydrolase" evidence="18">
    <location>
        <begin position="2"/>
        <end position="131"/>
    </location>
</feature>
<comment type="cofactor">
    <cofactor evidence="1">
        <name>Mg(2+)</name>
        <dbReference type="ChEBI" id="CHEBI:18420"/>
    </cofactor>
</comment>
<dbReference type="EMBL" id="PZKC01000005">
    <property type="protein sequence ID" value="PTD96659.1"/>
    <property type="molecule type" value="Genomic_DNA"/>
</dbReference>
<evidence type="ECO:0000256" key="5">
    <source>
        <dbReference type="ARBA" id="ARBA00022723"/>
    </source>
</evidence>
<dbReference type="GO" id="GO:0044715">
    <property type="term" value="F:8-oxo-dGDP phosphatase activity"/>
    <property type="evidence" value="ECO:0007669"/>
    <property type="project" value="TreeGrafter"/>
</dbReference>
<dbReference type="Gene3D" id="3.20.20.70">
    <property type="entry name" value="Aldolase class I"/>
    <property type="match status" value="1"/>
</dbReference>
<comment type="similarity">
    <text evidence="2 17">Belongs to the Nudix hydrolase family.</text>
</comment>
<dbReference type="OrthoDB" id="9810648at2"/>
<evidence type="ECO:0000313" key="19">
    <source>
        <dbReference type="EMBL" id="PTD96659.1"/>
    </source>
</evidence>
<dbReference type="InterPro" id="IPR020084">
    <property type="entry name" value="NUDIX_hydrolase_CS"/>
</dbReference>
<evidence type="ECO:0000256" key="9">
    <source>
        <dbReference type="ARBA" id="ARBA00023204"/>
    </source>
</evidence>
<evidence type="ECO:0000259" key="18">
    <source>
        <dbReference type="PROSITE" id="PS51462"/>
    </source>
</evidence>
<evidence type="ECO:0000256" key="16">
    <source>
        <dbReference type="ARBA" id="ARBA00042798"/>
    </source>
</evidence>
<evidence type="ECO:0000256" key="14">
    <source>
        <dbReference type="ARBA" id="ARBA00041592"/>
    </source>
</evidence>
<dbReference type="GO" id="GO:0009228">
    <property type="term" value="P:thiamine biosynthetic process"/>
    <property type="evidence" value="ECO:0007669"/>
    <property type="project" value="UniProtKB-KW"/>
</dbReference>
<dbReference type="RefSeq" id="WP_107493060.1">
    <property type="nucleotide sequence ID" value="NZ_PZKC01000005.1"/>
</dbReference>
<dbReference type="SUPFAM" id="SSF55811">
    <property type="entry name" value="Nudix"/>
    <property type="match status" value="1"/>
</dbReference>
<evidence type="ECO:0000256" key="17">
    <source>
        <dbReference type="RuleBase" id="RU003476"/>
    </source>
</evidence>
<evidence type="ECO:0000313" key="20">
    <source>
        <dbReference type="Proteomes" id="UP000241193"/>
    </source>
</evidence>
<organism evidence="19 20">
    <name type="scientific">Pseudothauera lacus</name>
    <dbReference type="NCBI Taxonomy" id="2136175"/>
    <lineage>
        <taxon>Bacteria</taxon>
        <taxon>Pseudomonadati</taxon>
        <taxon>Pseudomonadota</taxon>
        <taxon>Betaproteobacteria</taxon>
        <taxon>Rhodocyclales</taxon>
        <taxon>Zoogloeaceae</taxon>
        <taxon>Pseudothauera</taxon>
    </lineage>
</organism>
<dbReference type="SUPFAM" id="SSF51391">
    <property type="entry name" value="Thiamin phosphate synthase"/>
    <property type="match status" value="1"/>
</dbReference>
<dbReference type="PROSITE" id="PS51462">
    <property type="entry name" value="NUDIX"/>
    <property type="match status" value="1"/>
</dbReference>
<dbReference type="PANTHER" id="PTHR47707:SF1">
    <property type="entry name" value="NUDIX HYDROLASE FAMILY PROTEIN"/>
    <property type="match status" value="1"/>
</dbReference>
<proteinExistence type="inferred from homology"/>
<keyword evidence="8" id="KW-0460">Magnesium</keyword>
<evidence type="ECO:0000256" key="15">
    <source>
        <dbReference type="ARBA" id="ARBA00041979"/>
    </source>
</evidence>
<dbReference type="InterPro" id="IPR015797">
    <property type="entry name" value="NUDIX_hydrolase-like_dom_sf"/>
</dbReference>
<reference evidence="19 20" key="2">
    <citation type="submission" date="2018-04" db="EMBL/GenBank/DDBJ databases">
        <title>Thauera lacus sp. nov., isolated from an saline lake in Inner Mongolia, China.</title>
        <authorList>
            <person name="Liang Q.-Y."/>
        </authorList>
    </citation>
    <scope>NUCLEOTIDE SEQUENCE [LARGE SCALE GENOMIC DNA]</scope>
    <source>
        <strain evidence="19 20">D20</strain>
    </source>
</reference>
<dbReference type="InterPro" id="IPR022998">
    <property type="entry name" value="ThiamineP_synth_TenI"/>
</dbReference>
<dbReference type="Pfam" id="PF00293">
    <property type="entry name" value="NUDIX"/>
    <property type="match status" value="1"/>
</dbReference>
<evidence type="ECO:0000256" key="10">
    <source>
        <dbReference type="ARBA" id="ARBA00035861"/>
    </source>
</evidence>
<evidence type="ECO:0000256" key="12">
    <source>
        <dbReference type="ARBA" id="ARBA00038905"/>
    </source>
</evidence>
<dbReference type="GO" id="GO:0046872">
    <property type="term" value="F:metal ion binding"/>
    <property type="evidence" value="ECO:0007669"/>
    <property type="project" value="UniProtKB-KW"/>
</dbReference>
<dbReference type="InterPro" id="IPR047127">
    <property type="entry name" value="MutT-like"/>
</dbReference>
<evidence type="ECO:0000256" key="13">
    <source>
        <dbReference type="ARBA" id="ARBA00040794"/>
    </source>
</evidence>
<evidence type="ECO:0000256" key="6">
    <source>
        <dbReference type="ARBA" id="ARBA00022763"/>
    </source>
</evidence>
<dbReference type="GO" id="GO:0006281">
    <property type="term" value="P:DNA repair"/>
    <property type="evidence" value="ECO:0007669"/>
    <property type="project" value="UniProtKB-KW"/>
</dbReference>
<dbReference type="GO" id="GO:0044716">
    <property type="term" value="F:8-oxo-GDP phosphatase activity"/>
    <property type="evidence" value="ECO:0007669"/>
    <property type="project" value="TreeGrafter"/>
</dbReference>
<dbReference type="Proteomes" id="UP000241193">
    <property type="component" value="Unassembled WGS sequence"/>
</dbReference>
<name>A0A2T4IFU9_9RHOO</name>
<protein>
    <recommendedName>
        <fullName evidence="13">8-oxo-dGTP diphosphatase</fullName>
        <ecNumber evidence="12">3.6.1.55</ecNumber>
    </recommendedName>
    <alternativeName>
        <fullName evidence="16">7,8-dihydro-8-oxoguanine-triphosphatase</fullName>
    </alternativeName>
    <alternativeName>
        <fullName evidence="15">Mutator protein MutT</fullName>
    </alternativeName>
    <alternativeName>
        <fullName evidence="14">dGTP pyrophosphohydrolase</fullName>
    </alternativeName>
</protein>
<evidence type="ECO:0000256" key="2">
    <source>
        <dbReference type="ARBA" id="ARBA00005582"/>
    </source>
</evidence>
<keyword evidence="6" id="KW-0227">DNA damage</keyword>
<evidence type="ECO:0000256" key="7">
    <source>
        <dbReference type="ARBA" id="ARBA00022801"/>
    </source>
</evidence>
<reference evidence="19 20" key="1">
    <citation type="submission" date="2018-03" db="EMBL/GenBank/DDBJ databases">
        <authorList>
            <person name="Keele B.F."/>
        </authorList>
    </citation>
    <scope>NUCLEOTIDE SEQUENCE [LARGE SCALE GENOMIC DNA]</scope>
    <source>
        <strain evidence="19 20">D20</strain>
    </source>
</reference>
<comment type="catalytic activity">
    <reaction evidence="11">
        <text>8-oxo-GTP + H2O = 8-oxo-GMP + diphosphate + H(+)</text>
        <dbReference type="Rhea" id="RHEA:67616"/>
        <dbReference type="ChEBI" id="CHEBI:15377"/>
        <dbReference type="ChEBI" id="CHEBI:15378"/>
        <dbReference type="ChEBI" id="CHEBI:33019"/>
        <dbReference type="ChEBI" id="CHEBI:143553"/>
        <dbReference type="ChEBI" id="CHEBI:145694"/>
    </reaction>
</comment>
<dbReference type="GO" id="GO:0006260">
    <property type="term" value="P:DNA replication"/>
    <property type="evidence" value="ECO:0007669"/>
    <property type="project" value="UniProtKB-KW"/>
</dbReference>
<keyword evidence="3" id="KW-0515">Mutator protein</keyword>
<gene>
    <name evidence="19" type="ORF">C8261_07550</name>
</gene>
<dbReference type="InterPro" id="IPR000086">
    <property type="entry name" value="NUDIX_hydrolase_dom"/>
</dbReference>
<keyword evidence="4" id="KW-0235">DNA replication</keyword>
<comment type="caution">
    <text evidence="19">The sequence shown here is derived from an EMBL/GenBank/DDBJ whole genome shotgun (WGS) entry which is preliminary data.</text>
</comment>
<dbReference type="Gene3D" id="3.90.79.10">
    <property type="entry name" value="Nucleoside Triphosphate Pyrophosphohydrolase"/>
    <property type="match status" value="1"/>
</dbReference>
<sequence length="327" mass="34120">MKKIVDVAAGVITRADGSFLLGQRAPGTFYPGYWEFPGGKVEPGETPAAALVRELDEELGIRAHTLYPWLMREHHYEHAHVRLHFFEVAAWSGEVNDHVHSALAWQCADALAVGPMLPANGPILKALCLPRRMGITHAGEIGVEAQLAALDAALAAGLRLVQVREPVLSAPARESFAAAVVRRAHAAGALVVVNGDVALAQCCGADGVHLPAHQLTALTQRPALPWVGASCHGRDELLRAAELGLDYALLGAVRPTPTHPGRSGLGWEGFARLAAALPMPVLALGGLGDADMAAARAAGAHGIAGIRGMWQLSASAPCRTPSCADGA</sequence>
<dbReference type="InterPro" id="IPR013785">
    <property type="entry name" value="Aldolase_TIM"/>
</dbReference>
<dbReference type="CDD" id="cd00564">
    <property type="entry name" value="TMP_TenI"/>
    <property type="match status" value="1"/>
</dbReference>
<dbReference type="GO" id="GO:0008413">
    <property type="term" value="F:8-oxo-7,8-dihydroguanosine triphosphate pyrophosphatase activity"/>
    <property type="evidence" value="ECO:0007669"/>
    <property type="project" value="TreeGrafter"/>
</dbReference>
<keyword evidence="5" id="KW-0479">Metal-binding</keyword>
<dbReference type="NCBIfam" id="NF006530">
    <property type="entry name" value="PRK08999.1"/>
    <property type="match status" value="1"/>
</dbReference>
<keyword evidence="7 17" id="KW-0378">Hydrolase</keyword>
<dbReference type="CDD" id="cd03425">
    <property type="entry name" value="NUDIX_MutT_NudA_like"/>
    <property type="match status" value="1"/>
</dbReference>
<evidence type="ECO:0000256" key="4">
    <source>
        <dbReference type="ARBA" id="ARBA00022705"/>
    </source>
</evidence>
<dbReference type="InterPro" id="IPR036206">
    <property type="entry name" value="ThiamineP_synth_sf"/>
</dbReference>
<dbReference type="PRINTS" id="PR00502">
    <property type="entry name" value="NUDIXFAMILY"/>
</dbReference>
<keyword evidence="9" id="KW-0234">DNA repair</keyword>
<dbReference type="GO" id="GO:0035539">
    <property type="term" value="F:8-oxo-7,8-dihydrodeoxyguanosine triphosphate pyrophosphatase activity"/>
    <property type="evidence" value="ECO:0007669"/>
    <property type="project" value="UniProtKB-EC"/>
</dbReference>
<evidence type="ECO:0000256" key="8">
    <source>
        <dbReference type="ARBA" id="ARBA00022842"/>
    </source>
</evidence>
<keyword evidence="20" id="KW-1185">Reference proteome</keyword>
<evidence type="ECO:0000256" key="1">
    <source>
        <dbReference type="ARBA" id="ARBA00001946"/>
    </source>
</evidence>
<evidence type="ECO:0000256" key="11">
    <source>
        <dbReference type="ARBA" id="ARBA00036904"/>
    </source>
</evidence>
<dbReference type="InterPro" id="IPR020476">
    <property type="entry name" value="Nudix_hydrolase"/>
</dbReference>
<dbReference type="AlphaFoldDB" id="A0A2T4IFU9"/>